<dbReference type="InterPro" id="IPR041916">
    <property type="entry name" value="Anti_sigma_zinc_sf"/>
</dbReference>
<gene>
    <name evidence="3" type="ORF">A2151_01450</name>
</gene>
<sequence length="253" mass="27620">MTRNGAIPESELHAYVDDRLDPARRAEIEAHLAADPEAAERVRAYRRQNETLHELFDPTLDEPVPERLAAALAPRRGAVWLRSGALAASVATAFLLGWYLRGAPPAAVVAEAALARQAAIAHAVYTPEVLHPVEVRAEQEEHLTKWLSKRLGSSVRAPHLGAAGFELVGGRLLPGGGRPAAQFMYQDARGGRLTLYVSAEASDNRETAFRYAREGSLGVFYWVDGPLGYALAGELERERLLAVAEAVYHDLNR</sequence>
<comment type="caution">
    <text evidence="3">The sequence shown here is derived from an EMBL/GenBank/DDBJ whole genome shotgun (WGS) entry which is preliminary data.</text>
</comment>
<evidence type="ECO:0000313" key="4">
    <source>
        <dbReference type="Proteomes" id="UP000178885"/>
    </source>
</evidence>
<feature type="domain" description="Putative zinc-finger" evidence="2">
    <location>
        <begin position="12"/>
        <end position="33"/>
    </location>
</feature>
<proteinExistence type="predicted"/>
<dbReference type="Gene3D" id="1.10.10.1320">
    <property type="entry name" value="Anti-sigma factor, zinc-finger domain"/>
    <property type="match status" value="1"/>
</dbReference>
<evidence type="ECO:0000259" key="2">
    <source>
        <dbReference type="Pfam" id="PF13490"/>
    </source>
</evidence>
<protein>
    <recommendedName>
        <fullName evidence="2">Putative zinc-finger domain-containing protein</fullName>
    </recommendedName>
</protein>
<dbReference type="EMBL" id="MFSU01000109">
    <property type="protein sequence ID" value="OGI45353.1"/>
    <property type="molecule type" value="Genomic_DNA"/>
</dbReference>
<keyword evidence="1" id="KW-0812">Transmembrane</keyword>
<name>A0A1F6TJN9_9PROT</name>
<feature type="transmembrane region" description="Helical" evidence="1">
    <location>
        <begin position="79"/>
        <end position="100"/>
    </location>
</feature>
<dbReference type="AlphaFoldDB" id="A0A1F6TJN9"/>
<keyword evidence="1" id="KW-0472">Membrane</keyword>
<organism evidence="3 4">
    <name type="scientific">Candidatus Muproteobacteria bacterium RBG_16_65_34</name>
    <dbReference type="NCBI Taxonomy" id="1817760"/>
    <lineage>
        <taxon>Bacteria</taxon>
        <taxon>Pseudomonadati</taxon>
        <taxon>Pseudomonadota</taxon>
        <taxon>Candidatus Muproteobacteria</taxon>
    </lineage>
</organism>
<reference evidence="3 4" key="1">
    <citation type="journal article" date="2016" name="Nat. Commun.">
        <title>Thousands of microbial genomes shed light on interconnected biogeochemical processes in an aquifer system.</title>
        <authorList>
            <person name="Anantharaman K."/>
            <person name="Brown C.T."/>
            <person name="Hug L.A."/>
            <person name="Sharon I."/>
            <person name="Castelle C.J."/>
            <person name="Probst A.J."/>
            <person name="Thomas B.C."/>
            <person name="Singh A."/>
            <person name="Wilkins M.J."/>
            <person name="Karaoz U."/>
            <person name="Brodie E.L."/>
            <person name="Williams K.H."/>
            <person name="Hubbard S.S."/>
            <person name="Banfield J.F."/>
        </authorList>
    </citation>
    <scope>NUCLEOTIDE SEQUENCE [LARGE SCALE GENOMIC DNA]</scope>
</reference>
<dbReference type="STRING" id="1817760.A2151_01450"/>
<evidence type="ECO:0000313" key="3">
    <source>
        <dbReference type="EMBL" id="OGI45353.1"/>
    </source>
</evidence>
<dbReference type="Proteomes" id="UP000178885">
    <property type="component" value="Unassembled WGS sequence"/>
</dbReference>
<evidence type="ECO:0000256" key="1">
    <source>
        <dbReference type="SAM" id="Phobius"/>
    </source>
</evidence>
<accession>A0A1F6TJN9</accession>
<dbReference type="InterPro" id="IPR027383">
    <property type="entry name" value="Znf_put"/>
</dbReference>
<keyword evidence="1" id="KW-1133">Transmembrane helix</keyword>
<dbReference type="Pfam" id="PF13490">
    <property type="entry name" value="zf-HC2"/>
    <property type="match status" value="1"/>
</dbReference>